<protein>
    <submittedName>
        <fullName evidence="3">Uncharacterized protein</fullName>
    </submittedName>
</protein>
<keyword evidence="2" id="KW-0472">Membrane</keyword>
<evidence type="ECO:0000256" key="2">
    <source>
        <dbReference type="SAM" id="Phobius"/>
    </source>
</evidence>
<proteinExistence type="predicted"/>
<keyword evidence="2" id="KW-0812">Transmembrane</keyword>
<evidence type="ECO:0000313" key="3">
    <source>
        <dbReference type="EMBL" id="HFC92920.1"/>
    </source>
</evidence>
<dbReference type="AlphaFoldDB" id="A0A7V2T1F0"/>
<feature type="region of interest" description="Disordered" evidence="1">
    <location>
        <begin position="26"/>
        <end position="75"/>
    </location>
</feature>
<dbReference type="EMBL" id="DRMS01000334">
    <property type="protein sequence ID" value="HFC92920.1"/>
    <property type="molecule type" value="Genomic_DNA"/>
</dbReference>
<dbReference type="Proteomes" id="UP000885750">
    <property type="component" value="Unassembled WGS sequence"/>
</dbReference>
<evidence type="ECO:0000256" key="1">
    <source>
        <dbReference type="SAM" id="MobiDB-lite"/>
    </source>
</evidence>
<keyword evidence="2" id="KW-1133">Transmembrane helix</keyword>
<feature type="transmembrane region" description="Helical" evidence="2">
    <location>
        <begin position="271"/>
        <end position="288"/>
    </location>
</feature>
<comment type="caution">
    <text evidence="3">The sequence shown here is derived from an EMBL/GenBank/DDBJ whole genome shotgun (WGS) entry which is preliminary data.</text>
</comment>
<name>A0A7V2T1F0_LEUMU</name>
<accession>A0A7V2T1F0</accession>
<feature type="compositionally biased region" description="Basic and acidic residues" evidence="1">
    <location>
        <begin position="27"/>
        <end position="70"/>
    </location>
</feature>
<reference evidence="3" key="1">
    <citation type="journal article" date="2020" name="mSystems">
        <title>Genome- and Community-Level Interaction Insights into Carbon Utilization and Element Cycling Functions of Hydrothermarchaeota in Hydrothermal Sediment.</title>
        <authorList>
            <person name="Zhou Z."/>
            <person name="Liu Y."/>
            <person name="Xu W."/>
            <person name="Pan J."/>
            <person name="Luo Z.H."/>
            <person name="Li M."/>
        </authorList>
    </citation>
    <scope>NUCLEOTIDE SEQUENCE [LARGE SCALE GENOMIC DNA]</scope>
    <source>
        <strain evidence="3">HyVt-493</strain>
    </source>
</reference>
<gene>
    <name evidence="3" type="ORF">ENJ51_08930</name>
</gene>
<organism evidence="3">
    <name type="scientific">Leucothrix mucor</name>
    <dbReference type="NCBI Taxonomy" id="45248"/>
    <lineage>
        <taxon>Bacteria</taxon>
        <taxon>Pseudomonadati</taxon>
        <taxon>Pseudomonadota</taxon>
        <taxon>Gammaproteobacteria</taxon>
        <taxon>Thiotrichales</taxon>
        <taxon>Thiotrichaceae</taxon>
        <taxon>Leucothrix</taxon>
    </lineage>
</organism>
<sequence>MRSLIRIAAKAARYPFTRVARKTKLKKGGEKKAVTAKKINKEEELAAEEANKKEVNRNEAKADNASKGGEDESIDEETLKQMLAAAPRDEVLVNASGLEVVLRGHEYKVRLTKPANGAKVLELQTALTRNRDLLEKSTENLYRLHCGNIAKNKEHNAFVEAIEKGNVKPENDKMKEAFAKLVEMGKVDLNAWDEKFLRPGIQNALVARANIDLLIPLINMRGGEAEYKGLEALPINDHINILRDNAAKQAAEDEIPPPEPEKTDEWTIQEFLTAAVIVIIIALLLRAFI</sequence>